<dbReference type="EMBL" id="QIBX01000010">
    <property type="protein sequence ID" value="RNL39828.1"/>
    <property type="molecule type" value="Genomic_DNA"/>
</dbReference>
<dbReference type="Pfam" id="PF00005">
    <property type="entry name" value="ABC_tran"/>
    <property type="match status" value="1"/>
</dbReference>
<sequence>MSGAVEAGASALAADARLFAASPDEARRISLPYALTMRDVDFAYGKAPVLKGFNLGVPSGILMGIVGPNGSGKSTVLKLAAGLAAPAAGEVLLLDGSCAVGALSARERARQVSYLPQRMPLPNMTVEELALCGRHAHRRLLAPMDARDVRAAHTAMDEAGVLRLKDRPVRELSGGQRQRAYLAMLLSQDARLMLLDEPTSALDIGAAHEMLSLVRRVVHDGGRTAVAVLHDLDLALRYCDEIAVMAQGRLMGQGAPSDVAEGGLLEEAFRIIVIRHAAPDGQCYTFHPRPADA</sequence>
<evidence type="ECO:0000256" key="2">
    <source>
        <dbReference type="ARBA" id="ARBA00022741"/>
    </source>
</evidence>
<evidence type="ECO:0000256" key="3">
    <source>
        <dbReference type="ARBA" id="ARBA00022840"/>
    </source>
</evidence>
<dbReference type="PANTHER" id="PTHR42794:SF1">
    <property type="entry name" value="HEMIN IMPORT ATP-BINDING PROTEIN HMUV"/>
    <property type="match status" value="1"/>
</dbReference>
<dbReference type="AlphaFoldDB" id="A0A3N0AYS6"/>
<organism evidence="6 7">
    <name type="scientific">Slackia equolifaciens</name>
    <dbReference type="NCBI Taxonomy" id="498718"/>
    <lineage>
        <taxon>Bacteria</taxon>
        <taxon>Bacillati</taxon>
        <taxon>Actinomycetota</taxon>
        <taxon>Coriobacteriia</taxon>
        <taxon>Eggerthellales</taxon>
        <taxon>Eggerthellaceae</taxon>
        <taxon>Slackia</taxon>
    </lineage>
</organism>
<name>A0A3N0AYS6_9ACTN</name>
<dbReference type="SMART" id="SM00382">
    <property type="entry name" value="AAA"/>
    <property type="match status" value="1"/>
</dbReference>
<dbReference type="Proteomes" id="UP000269591">
    <property type="component" value="Unassembled WGS sequence"/>
</dbReference>
<dbReference type="RefSeq" id="WP_123208957.1">
    <property type="nucleotide sequence ID" value="NZ_JBHTHO010000003.1"/>
</dbReference>
<evidence type="ECO:0000256" key="1">
    <source>
        <dbReference type="ARBA" id="ARBA00022448"/>
    </source>
</evidence>
<dbReference type="PANTHER" id="PTHR42794">
    <property type="entry name" value="HEMIN IMPORT ATP-BINDING PROTEIN HMUV"/>
    <property type="match status" value="1"/>
</dbReference>
<evidence type="ECO:0000313" key="6">
    <source>
        <dbReference type="EMBL" id="RNL39828.1"/>
    </source>
</evidence>
<proteinExistence type="predicted"/>
<dbReference type="GO" id="GO:0005524">
    <property type="term" value="F:ATP binding"/>
    <property type="evidence" value="ECO:0007669"/>
    <property type="project" value="UniProtKB-KW"/>
</dbReference>
<dbReference type="OrthoDB" id="5296765at2"/>
<dbReference type="Gene3D" id="3.40.50.300">
    <property type="entry name" value="P-loop containing nucleotide triphosphate hydrolases"/>
    <property type="match status" value="1"/>
</dbReference>
<evidence type="ECO:0000259" key="5">
    <source>
        <dbReference type="PROSITE" id="PS50893"/>
    </source>
</evidence>
<dbReference type="CDD" id="cd03214">
    <property type="entry name" value="ABC_Iron-Siderophores_B12_Hemin"/>
    <property type="match status" value="1"/>
</dbReference>
<dbReference type="InterPro" id="IPR027417">
    <property type="entry name" value="P-loop_NTPase"/>
</dbReference>
<protein>
    <submittedName>
        <fullName evidence="6">ABC transporter ATP-binding protein</fullName>
    </submittedName>
</protein>
<comment type="caution">
    <text evidence="6">The sequence shown here is derived from an EMBL/GenBank/DDBJ whole genome shotgun (WGS) entry which is preliminary data.</text>
</comment>
<evidence type="ECO:0000256" key="4">
    <source>
        <dbReference type="ARBA" id="ARBA00022967"/>
    </source>
</evidence>
<dbReference type="InterPro" id="IPR003439">
    <property type="entry name" value="ABC_transporter-like_ATP-bd"/>
</dbReference>
<dbReference type="SUPFAM" id="SSF52540">
    <property type="entry name" value="P-loop containing nucleoside triphosphate hydrolases"/>
    <property type="match status" value="1"/>
</dbReference>
<evidence type="ECO:0000313" key="7">
    <source>
        <dbReference type="Proteomes" id="UP000269591"/>
    </source>
</evidence>
<keyword evidence="2" id="KW-0547">Nucleotide-binding</keyword>
<accession>A0A3N0AYS6</accession>
<gene>
    <name evidence="6" type="ORF">DMP06_06645</name>
</gene>
<keyword evidence="7" id="KW-1185">Reference proteome</keyword>
<reference evidence="7" key="1">
    <citation type="submission" date="2018-05" db="EMBL/GenBank/DDBJ databases">
        <title>Genome Sequencing of selected type strains of the family Eggerthellaceae.</title>
        <authorList>
            <person name="Danylec N."/>
            <person name="Stoll D.A."/>
            <person name="Doetsch A."/>
            <person name="Huch M."/>
        </authorList>
    </citation>
    <scope>NUCLEOTIDE SEQUENCE [LARGE SCALE GENOMIC DNA]</scope>
    <source>
        <strain evidence="7">DSM 24851</strain>
    </source>
</reference>
<keyword evidence="1" id="KW-0813">Transport</keyword>
<feature type="domain" description="ABC transporter" evidence="5">
    <location>
        <begin position="35"/>
        <end position="272"/>
    </location>
</feature>
<dbReference type="GO" id="GO:0016887">
    <property type="term" value="F:ATP hydrolysis activity"/>
    <property type="evidence" value="ECO:0007669"/>
    <property type="project" value="InterPro"/>
</dbReference>
<dbReference type="PROSITE" id="PS50893">
    <property type="entry name" value="ABC_TRANSPORTER_2"/>
    <property type="match status" value="1"/>
</dbReference>
<dbReference type="FunFam" id="3.40.50.300:FF:000134">
    <property type="entry name" value="Iron-enterobactin ABC transporter ATP-binding protein"/>
    <property type="match status" value="1"/>
</dbReference>
<keyword evidence="3 6" id="KW-0067">ATP-binding</keyword>
<dbReference type="InterPro" id="IPR003593">
    <property type="entry name" value="AAA+_ATPase"/>
</dbReference>
<keyword evidence="4" id="KW-1278">Translocase</keyword>